<dbReference type="RefSeq" id="WP_055673487.1">
    <property type="nucleotide sequence ID" value="NZ_CXWD01000021.1"/>
</dbReference>
<dbReference type="STRING" id="388408.LAX5112_04253"/>
<name>A0A0M7ALS0_9HYPH</name>
<dbReference type="Proteomes" id="UP000053235">
    <property type="component" value="Unassembled WGS sequence"/>
</dbReference>
<sequence length="90" mass="10588">MTKDEFQTVRKKWIRDDAKCEITEMPDEAEQKIIEKLDQIDRDIAERPEILIPLTQEMYQGMRRLAAGIELDMNEPIIEGTFSCSGKKEW</sequence>
<reference evidence="2" key="1">
    <citation type="submission" date="2015-07" db="EMBL/GenBank/DDBJ databases">
        <authorList>
            <person name="Rodrigo-Torres Lidia"/>
            <person name="Arahal R.David."/>
        </authorList>
    </citation>
    <scope>NUCLEOTIDE SEQUENCE [LARGE SCALE GENOMIC DNA]</scope>
    <source>
        <strain evidence="2">CECT 5112</strain>
    </source>
</reference>
<dbReference type="AlphaFoldDB" id="A0A0M7ALS0"/>
<organism evidence="1 2">
    <name type="scientific">Roseibium alexandrii</name>
    <dbReference type="NCBI Taxonomy" id="388408"/>
    <lineage>
        <taxon>Bacteria</taxon>
        <taxon>Pseudomonadati</taxon>
        <taxon>Pseudomonadota</taxon>
        <taxon>Alphaproteobacteria</taxon>
        <taxon>Hyphomicrobiales</taxon>
        <taxon>Stappiaceae</taxon>
        <taxon>Roseibium</taxon>
    </lineage>
</organism>
<evidence type="ECO:0000313" key="2">
    <source>
        <dbReference type="Proteomes" id="UP000053235"/>
    </source>
</evidence>
<dbReference type="EMBL" id="CXWD01000021">
    <property type="protein sequence ID" value="CTQ75481.1"/>
    <property type="molecule type" value="Genomic_DNA"/>
</dbReference>
<protein>
    <submittedName>
        <fullName evidence="1">Uncharacterized protein</fullName>
    </submittedName>
</protein>
<evidence type="ECO:0000313" key="1">
    <source>
        <dbReference type="EMBL" id="CTQ75481.1"/>
    </source>
</evidence>
<keyword evidence="2" id="KW-1185">Reference proteome</keyword>
<accession>A0A0M7ALS0</accession>
<proteinExistence type="predicted"/>
<gene>
    <name evidence="1" type="ORF">LAX5112_04253</name>
</gene>